<keyword evidence="5" id="KW-1185">Reference proteome</keyword>
<dbReference type="eggNOG" id="COG0300">
    <property type="taxonomic scope" value="Bacteria"/>
</dbReference>
<dbReference type="InterPro" id="IPR036291">
    <property type="entry name" value="NAD(P)-bd_dom_sf"/>
</dbReference>
<organism evidence="4 5">
    <name type="scientific">Actinokineospora spheciospongiae</name>
    <dbReference type="NCBI Taxonomy" id="909613"/>
    <lineage>
        <taxon>Bacteria</taxon>
        <taxon>Bacillati</taxon>
        <taxon>Actinomycetota</taxon>
        <taxon>Actinomycetes</taxon>
        <taxon>Pseudonocardiales</taxon>
        <taxon>Pseudonocardiaceae</taxon>
        <taxon>Actinokineospora</taxon>
    </lineage>
</organism>
<comment type="similarity">
    <text evidence="1 3">Belongs to the short-chain dehydrogenases/reductases (SDR) family.</text>
</comment>
<accession>W7IMB7</accession>
<dbReference type="PROSITE" id="PS00061">
    <property type="entry name" value="ADH_SHORT"/>
    <property type="match status" value="1"/>
</dbReference>
<dbReference type="CDD" id="cd05233">
    <property type="entry name" value="SDR_c"/>
    <property type="match status" value="1"/>
</dbReference>
<dbReference type="AlphaFoldDB" id="W7IMB7"/>
<evidence type="ECO:0000313" key="5">
    <source>
        <dbReference type="Proteomes" id="UP000019277"/>
    </source>
</evidence>
<dbReference type="EMBL" id="AYXG01000107">
    <property type="protein sequence ID" value="EWC61518.1"/>
    <property type="molecule type" value="Genomic_DNA"/>
</dbReference>
<dbReference type="Pfam" id="PF00106">
    <property type="entry name" value="adh_short"/>
    <property type="match status" value="1"/>
</dbReference>
<dbReference type="GO" id="GO:0016491">
    <property type="term" value="F:oxidoreductase activity"/>
    <property type="evidence" value="ECO:0007669"/>
    <property type="project" value="UniProtKB-KW"/>
</dbReference>
<keyword evidence="2" id="KW-0560">Oxidoreductase</keyword>
<protein>
    <submittedName>
        <fullName evidence="4">Putative short-chain dehydrogenase</fullName>
    </submittedName>
</protein>
<dbReference type="PRINTS" id="PR00081">
    <property type="entry name" value="GDHRDH"/>
</dbReference>
<dbReference type="Gene3D" id="3.40.50.720">
    <property type="entry name" value="NAD(P)-binding Rossmann-like Domain"/>
    <property type="match status" value="1"/>
</dbReference>
<dbReference type="RefSeq" id="WP_035283164.1">
    <property type="nucleotide sequence ID" value="NZ_AYXG01000107.1"/>
</dbReference>
<dbReference type="PANTHER" id="PTHR44196:SF2">
    <property type="entry name" value="SHORT-CHAIN DEHYDROGENASE-RELATED"/>
    <property type="match status" value="1"/>
</dbReference>
<evidence type="ECO:0000313" key="4">
    <source>
        <dbReference type="EMBL" id="EWC61518.1"/>
    </source>
</evidence>
<evidence type="ECO:0000256" key="3">
    <source>
        <dbReference type="RuleBase" id="RU000363"/>
    </source>
</evidence>
<dbReference type="OrthoDB" id="9810734at2"/>
<sequence>MPTALITGATAGIGAAFARRLAADGYDLVIVARTADRLKAVALELAETHGVRVQAMTADLTTTRARKRVEARLADQDKPVDLLVNNAGFGTRGAFAEADPDWLQNQLDLNVTTVMRLTRAALPGMLARAHGGIINVSSVAGFFPGTGPSYGATKAYVTALSEGLATNLAGTGVRVVALVPGFTHTEFHDRAGDDMTDLPDFLWLDADRVVADCLADLAGGRSRSVPGRQYKAIVAIGKLLPAGLLRLIEKRAAAGRNRG</sequence>
<dbReference type="PRINTS" id="PR00080">
    <property type="entry name" value="SDRFAMILY"/>
</dbReference>
<dbReference type="InterPro" id="IPR020904">
    <property type="entry name" value="Sc_DH/Rdtase_CS"/>
</dbReference>
<dbReference type="STRING" id="909613.UO65_3166"/>
<dbReference type="PANTHER" id="PTHR44196">
    <property type="entry name" value="DEHYDROGENASE/REDUCTASE SDR FAMILY MEMBER 7B"/>
    <property type="match status" value="1"/>
</dbReference>
<gene>
    <name evidence="4" type="ORF">UO65_3166</name>
</gene>
<dbReference type="Proteomes" id="UP000019277">
    <property type="component" value="Unassembled WGS sequence"/>
</dbReference>
<dbReference type="PIRSF" id="PIRSF000126">
    <property type="entry name" value="11-beta-HSD1"/>
    <property type="match status" value="1"/>
</dbReference>
<dbReference type="GO" id="GO:0016020">
    <property type="term" value="C:membrane"/>
    <property type="evidence" value="ECO:0007669"/>
    <property type="project" value="TreeGrafter"/>
</dbReference>
<evidence type="ECO:0000256" key="2">
    <source>
        <dbReference type="ARBA" id="ARBA00023002"/>
    </source>
</evidence>
<evidence type="ECO:0000256" key="1">
    <source>
        <dbReference type="ARBA" id="ARBA00006484"/>
    </source>
</evidence>
<dbReference type="SUPFAM" id="SSF51735">
    <property type="entry name" value="NAD(P)-binding Rossmann-fold domains"/>
    <property type="match status" value="1"/>
</dbReference>
<reference evidence="4 5" key="1">
    <citation type="journal article" date="2014" name="Genome Announc.">
        <title>Draft Genome Sequence of the Antitrypanosomally Active Sponge-Associated Bacterium Actinokineospora sp. Strain EG49.</title>
        <authorList>
            <person name="Harjes J."/>
            <person name="Ryu T."/>
            <person name="Abdelmohsen U.R."/>
            <person name="Moitinho-Silva L."/>
            <person name="Horn H."/>
            <person name="Ravasi T."/>
            <person name="Hentschel U."/>
        </authorList>
    </citation>
    <scope>NUCLEOTIDE SEQUENCE [LARGE SCALE GENOMIC DNA]</scope>
    <source>
        <strain evidence="4 5">EG49</strain>
    </source>
</reference>
<dbReference type="InterPro" id="IPR002347">
    <property type="entry name" value="SDR_fam"/>
</dbReference>
<comment type="caution">
    <text evidence="4">The sequence shown here is derived from an EMBL/GenBank/DDBJ whole genome shotgun (WGS) entry which is preliminary data.</text>
</comment>
<accession>A0A8E2X0N4</accession>
<proteinExistence type="inferred from homology"/>
<name>W7IMB7_9PSEU</name>